<dbReference type="PANTHER" id="PTHR30373">
    <property type="entry name" value="UPF0603 PROTEIN YGCG"/>
    <property type="match status" value="1"/>
</dbReference>
<dbReference type="Gene3D" id="3.10.310.50">
    <property type="match status" value="1"/>
</dbReference>
<keyword evidence="4" id="KW-1185">Reference proteome</keyword>
<dbReference type="PANTHER" id="PTHR30373:SF2">
    <property type="entry name" value="UPF0603 PROTEIN YGCG"/>
    <property type="match status" value="1"/>
</dbReference>
<dbReference type="AlphaFoldDB" id="A0A6N9T7A0"/>
<dbReference type="Proteomes" id="UP000469011">
    <property type="component" value="Unassembled WGS sequence"/>
</dbReference>
<dbReference type="Pfam" id="PF04536">
    <property type="entry name" value="TPM_phosphatase"/>
    <property type="match status" value="1"/>
</dbReference>
<feature type="transmembrane region" description="Helical" evidence="1">
    <location>
        <begin position="35"/>
        <end position="55"/>
    </location>
</feature>
<name>A0A6N9T7A0_9HYPH</name>
<evidence type="ECO:0000259" key="2">
    <source>
        <dbReference type="Pfam" id="PF04536"/>
    </source>
</evidence>
<keyword evidence="1" id="KW-0472">Membrane</keyword>
<keyword evidence="1" id="KW-1133">Transmembrane helix</keyword>
<proteinExistence type="predicted"/>
<organism evidence="3 4">
    <name type="scientific">Jiella pacifica</name>
    <dbReference type="NCBI Taxonomy" id="2696469"/>
    <lineage>
        <taxon>Bacteria</taxon>
        <taxon>Pseudomonadati</taxon>
        <taxon>Pseudomonadota</taxon>
        <taxon>Alphaproteobacteria</taxon>
        <taxon>Hyphomicrobiales</taxon>
        <taxon>Aurantimonadaceae</taxon>
        <taxon>Jiella</taxon>
    </lineage>
</organism>
<keyword evidence="1" id="KW-0812">Transmembrane</keyword>
<sequence>MNRQGIRWATRTEPVFATTVTARRTGLVGFLCRRLFPVLLALLLVAPLLTVAAAAQTFPALTGRVVDEAGLLDPTGEAALADKLAAFEAKSSDQVVVVTVPDLQGNAIEDYGYRLGREWGIGQKGEDNGVILLVSRDDRKVRIEVGYGLEGTLTDALASTIIETDILPAFRSGDYPGGIEKGVDGILAVLSGNAAELEARAERNAGWSADDVTTGLFLTLFVGIWIVVIGTFVFAGLARFRGKKVGKNKYRWLGTTWSYGGASGSSGSGGSSGGFGGSGGGGFSGGGGSFGGGGSSGSW</sequence>
<feature type="transmembrane region" description="Helical" evidence="1">
    <location>
        <begin position="216"/>
        <end position="240"/>
    </location>
</feature>
<evidence type="ECO:0000256" key="1">
    <source>
        <dbReference type="SAM" id="Phobius"/>
    </source>
</evidence>
<gene>
    <name evidence="3" type="ORF">GTK09_22750</name>
</gene>
<evidence type="ECO:0000313" key="4">
    <source>
        <dbReference type="Proteomes" id="UP000469011"/>
    </source>
</evidence>
<dbReference type="InterPro" id="IPR007621">
    <property type="entry name" value="TPM_dom"/>
</dbReference>
<protein>
    <recommendedName>
        <fullName evidence="2">TPM domain-containing protein</fullName>
    </recommendedName>
</protein>
<accession>A0A6N9T7A0</accession>
<dbReference type="EMBL" id="JAAAMG010000025">
    <property type="protein sequence ID" value="NDW07243.1"/>
    <property type="molecule type" value="Genomic_DNA"/>
</dbReference>
<reference evidence="3 4" key="1">
    <citation type="submission" date="2020-01" db="EMBL/GenBank/DDBJ databases">
        <title>Jiella pacifica sp. nov.</title>
        <authorList>
            <person name="Xue Z."/>
            <person name="Zhu S."/>
            <person name="Chen J."/>
            <person name="Yang J."/>
        </authorList>
    </citation>
    <scope>NUCLEOTIDE SEQUENCE [LARGE SCALE GENOMIC DNA]</scope>
    <source>
        <strain evidence="3 4">40Bstr34</strain>
    </source>
</reference>
<feature type="domain" description="TPM" evidence="2">
    <location>
        <begin position="65"/>
        <end position="188"/>
    </location>
</feature>
<evidence type="ECO:0000313" key="3">
    <source>
        <dbReference type="EMBL" id="NDW07243.1"/>
    </source>
</evidence>
<comment type="caution">
    <text evidence="3">The sequence shown here is derived from an EMBL/GenBank/DDBJ whole genome shotgun (WGS) entry which is preliminary data.</text>
</comment>
<dbReference type="RefSeq" id="WP_163465696.1">
    <property type="nucleotide sequence ID" value="NZ_JAAAMG010000025.1"/>
</dbReference>